<dbReference type="PANTHER" id="PTHR43507:SF1">
    <property type="entry name" value="NADH-UBIQUINONE OXIDOREDUCTASE CHAIN 4"/>
    <property type="match status" value="1"/>
</dbReference>
<feature type="domain" description="NADH:quinone oxidoreductase/Mrp antiporter transmembrane" evidence="8">
    <location>
        <begin position="541"/>
        <end position="839"/>
    </location>
</feature>
<feature type="transmembrane region" description="Helical" evidence="6">
    <location>
        <begin position="30"/>
        <end position="48"/>
    </location>
</feature>
<feature type="transmembrane region" description="Helical" evidence="6">
    <location>
        <begin position="493"/>
        <end position="512"/>
    </location>
</feature>
<dbReference type="EMBL" id="FLUB01000020">
    <property type="protein sequence ID" value="SBV69134.1"/>
    <property type="molecule type" value="Genomic_DNA"/>
</dbReference>
<feature type="domain" description="NADH:quinone oxidoreductase/Mrp antiporter transmembrane" evidence="8">
    <location>
        <begin position="134"/>
        <end position="429"/>
    </location>
</feature>
<dbReference type="PANTHER" id="PTHR43507">
    <property type="entry name" value="NADH-UBIQUINONE OXIDOREDUCTASE CHAIN 4"/>
    <property type="match status" value="1"/>
</dbReference>
<keyword evidence="6" id="KW-1278">Translocase</keyword>
<comment type="subcellular location">
    <subcellularLocation>
        <location evidence="6">Cell membrane</location>
        <topology evidence="6">Multi-pass membrane protein</topology>
    </subcellularLocation>
    <subcellularLocation>
        <location evidence="1">Endomembrane system</location>
        <topology evidence="1">Multi-pass membrane protein</topology>
    </subcellularLocation>
    <subcellularLocation>
        <location evidence="7">Membrane</location>
        <topology evidence="7">Multi-pass membrane protein</topology>
    </subcellularLocation>
</comment>
<comment type="function">
    <text evidence="6">NDH-1 shuttles electrons from NADH, via FMN and iron-sulfur (Fe-S) centers, to quinones in the respiratory chain. The immediate electron acceptor for the enzyme in this species is believed to be ubiquinone. Couples the redox reaction to proton translocation (for every two electrons transferred, four hydrogen ions are translocated across the cytoplasmic membrane), and thus conserves the redox energy in a proton gradient.</text>
</comment>
<feature type="transmembrane region" description="Helical" evidence="6">
    <location>
        <begin position="716"/>
        <end position="735"/>
    </location>
</feature>
<dbReference type="InterPro" id="IPR001750">
    <property type="entry name" value="ND/Mrp_TM"/>
</dbReference>
<evidence type="ECO:0000256" key="3">
    <source>
        <dbReference type="ARBA" id="ARBA00022692"/>
    </source>
</evidence>
<keyword evidence="4 6" id="KW-1133">Transmembrane helix</keyword>
<evidence type="ECO:0000256" key="1">
    <source>
        <dbReference type="ARBA" id="ARBA00004127"/>
    </source>
</evidence>
<feature type="transmembrane region" description="Helical" evidence="6">
    <location>
        <begin position="417"/>
        <end position="440"/>
    </location>
</feature>
<reference evidence="9" key="1">
    <citation type="submission" date="2016-04" db="EMBL/GenBank/DDBJ databases">
        <authorList>
            <person name="Evans L.H."/>
            <person name="Alamgir A."/>
            <person name="Owens N."/>
            <person name="Weber N.D."/>
            <person name="Virtaneva K."/>
            <person name="Barbian K."/>
            <person name="Babar A."/>
            <person name="Rosenke K."/>
        </authorList>
    </citation>
    <scope>NUCLEOTIDE SEQUENCE</scope>
    <source>
        <strain evidence="9">92-3</strain>
    </source>
</reference>
<dbReference type="GO" id="GO:0042773">
    <property type="term" value="P:ATP synthesis coupled electron transport"/>
    <property type="evidence" value="ECO:0007669"/>
    <property type="project" value="InterPro"/>
</dbReference>
<feature type="transmembrane region" description="Helical" evidence="6">
    <location>
        <begin position="790"/>
        <end position="813"/>
    </location>
</feature>
<feature type="transmembrane region" description="Helical" evidence="6">
    <location>
        <begin position="547"/>
        <end position="566"/>
    </location>
</feature>
<dbReference type="GO" id="GO:0005886">
    <property type="term" value="C:plasma membrane"/>
    <property type="evidence" value="ECO:0007669"/>
    <property type="project" value="UniProtKB-SubCell"/>
</dbReference>
<proteinExistence type="inferred from homology"/>
<keyword evidence="3 6" id="KW-0812">Transmembrane</keyword>
<keyword evidence="6" id="KW-0813">Transport</keyword>
<feature type="transmembrane region" description="Helical" evidence="6">
    <location>
        <begin position="825"/>
        <end position="845"/>
    </location>
</feature>
<feature type="transmembrane region" description="Helical" evidence="6">
    <location>
        <begin position="314"/>
        <end position="333"/>
    </location>
</feature>
<evidence type="ECO:0000256" key="7">
    <source>
        <dbReference type="RuleBase" id="RU000320"/>
    </source>
</evidence>
<sequence length="904" mass="98524">MLLPWLILIPFIGGFLCWQTERFGVKVPRWIALITMGLTLALGLQLWLQGGYSLTQSAGIPQWQSEFVLPWIPRFGISIHLAIDGLSLLMVVLTGLLGVLAVLCSWNEIEKYQGFFHLNLMWILGGVIGVFLAIDMFLFFFFWEMMLVPMYFLIALWGHKASDGKTRITAATKFFIYTQASGLVMLIAILALVFVHYKATGVWTFNYEELLNTPMSHGVEYLLMLGFFIAFAVKMPVVPLHGWLPDAHSQAPTAGSVDLAGILLKTAAYGLLRFSLPLFPNASAEFAPIAMWLGVIGIFYGAWMAFNQYDIKRLIAYTSVSHMGFVLIAIYTGSQLAYQGAVIQMIAHGLSAAGLFILCGQLYERLHTRDMRMMGGLWGKMKWLPALSMFFAVCTLGMPGTGNFVGEFMILFGSYQVVPVITVISTFGLVFASVYSLAMLHRAYFGKAKSQIASVELPLSVIGLNAALVSLWFVGQAGAMDVTPLMRVDGFAMLYTGLVLLASLATCTFAYPWLEGYDDNREEFYLLVLIAALGGILLANANHLAALFLGIELISLPLFGLVGYAFRQKRSLEASIKYTILSAAASSFLLFGMALVYAQSGNLSFVALGKSLGDGMLHEPLLLAGFGLMIVGLGFKLSLVPFHLWTPDVYQGAPAPVSTFLATASKIAIFGVVMRLFLYAPVGDSEAVRIVLGVIAFASIIFGNLMALSQTNIKRLLGYSSISHLGYLLVALIALQSGEMSMEAVGVYLAGYLFSSLGAFGVVSLMSSPYRGPDADSLFSYRGLFWHRPILAAVMTVMMLSLAGIPMTLGFIGKFYVLAVGVQANLWWLVAAVVVGSAIGLYYYLRVAVSLYLSAPQQLNRDAPSNWQYSAGGIVVLISALLVLVLGIYPQPLISIVQLATPLM</sequence>
<feature type="transmembrane region" description="Helical" evidence="6">
    <location>
        <begin position="620"/>
        <end position="645"/>
    </location>
</feature>
<keyword evidence="6" id="KW-1003">Cell membrane</keyword>
<feature type="transmembrane region" description="Helical" evidence="6">
    <location>
        <begin position="747"/>
        <end position="770"/>
    </location>
</feature>
<keyword evidence="6" id="KW-0830">Ubiquinone</keyword>
<feature type="transmembrane region" description="Helical" evidence="6">
    <location>
        <begin position="578"/>
        <end position="600"/>
    </location>
</feature>
<feature type="transmembrane region" description="Helical" evidence="6">
    <location>
        <begin position="140"/>
        <end position="158"/>
    </location>
</feature>
<feature type="transmembrane region" description="Helical" evidence="6">
    <location>
        <begin position="690"/>
        <end position="709"/>
    </location>
</feature>
<dbReference type="NCBIfam" id="TIGR01972">
    <property type="entry name" value="NDH_I_M"/>
    <property type="match status" value="1"/>
</dbReference>
<comment type="catalytic activity">
    <reaction evidence="6">
        <text>a quinone + NADH + 5 H(+)(in) = a quinol + NAD(+) + 4 H(+)(out)</text>
        <dbReference type="Rhea" id="RHEA:57888"/>
        <dbReference type="ChEBI" id="CHEBI:15378"/>
        <dbReference type="ChEBI" id="CHEBI:24646"/>
        <dbReference type="ChEBI" id="CHEBI:57540"/>
        <dbReference type="ChEBI" id="CHEBI:57945"/>
        <dbReference type="ChEBI" id="CHEBI:132124"/>
    </reaction>
</comment>
<keyword evidence="6" id="KW-0520">NAD</keyword>
<feature type="transmembrane region" description="Helical" evidence="6">
    <location>
        <begin position="345"/>
        <end position="363"/>
    </location>
</feature>
<accession>A0A212IQQ0</accession>
<keyword evidence="6" id="KW-0874">Quinone</keyword>
<comment type="similarity">
    <text evidence="2">Belongs to the complex I subunit 4 family.</text>
</comment>
<gene>
    <name evidence="6" type="primary">nuoN</name>
    <name evidence="9" type="ORF">KM92CIT3_81269</name>
</gene>
<feature type="transmembrane region" description="Helical" evidence="6">
    <location>
        <begin position="115"/>
        <end position="134"/>
    </location>
</feature>
<keyword evidence="9" id="KW-0560">Oxidoreductase</keyword>
<dbReference type="GO" id="GO:0012505">
    <property type="term" value="C:endomembrane system"/>
    <property type="evidence" value="ECO:0007669"/>
    <property type="project" value="UniProtKB-SubCell"/>
</dbReference>
<dbReference type="EC" id="7.1.1.-" evidence="6"/>
<comment type="similarity">
    <text evidence="6">Belongs to the complex I subunit 2 family.</text>
</comment>
<keyword evidence="5 6" id="KW-0472">Membrane</keyword>
<dbReference type="PRINTS" id="PR01437">
    <property type="entry name" value="NUOXDRDTASE4"/>
</dbReference>
<organism evidence="9">
    <name type="scientific">uncultured Citrobacter sp</name>
    <dbReference type="NCBI Taxonomy" id="200446"/>
    <lineage>
        <taxon>Bacteria</taxon>
        <taxon>Pseudomonadati</taxon>
        <taxon>Pseudomonadota</taxon>
        <taxon>Gammaproteobacteria</taxon>
        <taxon>Enterobacterales</taxon>
        <taxon>Enterobacteriaceae</taxon>
        <taxon>Citrobacter</taxon>
        <taxon>environmental samples</taxon>
    </lineage>
</organism>
<evidence type="ECO:0000256" key="4">
    <source>
        <dbReference type="ARBA" id="ARBA00022989"/>
    </source>
</evidence>
<evidence type="ECO:0000256" key="2">
    <source>
        <dbReference type="ARBA" id="ARBA00009025"/>
    </source>
</evidence>
<dbReference type="NCBIfam" id="NF004498">
    <property type="entry name" value="PRK05846.1-1"/>
    <property type="match status" value="1"/>
</dbReference>
<evidence type="ECO:0000256" key="5">
    <source>
        <dbReference type="ARBA" id="ARBA00023136"/>
    </source>
</evidence>
<evidence type="ECO:0000313" key="9">
    <source>
        <dbReference type="EMBL" id="SBV69134.1"/>
    </source>
</evidence>
<feature type="transmembrane region" description="Helical" evidence="6">
    <location>
        <begin position="286"/>
        <end position="307"/>
    </location>
</feature>
<dbReference type="InterPro" id="IPR003918">
    <property type="entry name" value="NADH_UbQ_OxRdtase"/>
</dbReference>
<feature type="transmembrane region" description="Helical" evidence="6">
    <location>
        <begin position="383"/>
        <end position="405"/>
    </location>
</feature>
<protein>
    <recommendedName>
        <fullName evidence="6">NADH-quinone oxidoreductase subunit N</fullName>
        <ecNumber evidence="6">7.1.1.-</ecNumber>
    </recommendedName>
    <alternativeName>
        <fullName evidence="6">NADH dehydrogenase I subunit N</fullName>
    </alternativeName>
    <alternativeName>
        <fullName evidence="6">NDH-1 subunit N</fullName>
    </alternativeName>
</protein>
<comment type="subunit">
    <text evidence="6">NDH-1 is composed of 13 different subunits. Subunits NuoA, H, J, K, L, M, N constitute the membrane sector of the complex.</text>
</comment>
<dbReference type="GO" id="GO:0008137">
    <property type="term" value="F:NADH dehydrogenase (ubiquinone) activity"/>
    <property type="evidence" value="ECO:0007669"/>
    <property type="project" value="InterPro"/>
</dbReference>
<name>A0A212IQQ0_9ENTR</name>
<dbReference type="GO" id="GO:0050136">
    <property type="term" value="F:NADH dehydrogenase (quinone) (non-electrogenic) activity"/>
    <property type="evidence" value="ECO:0007669"/>
    <property type="project" value="UniProtKB-UniRule"/>
</dbReference>
<evidence type="ECO:0000259" key="8">
    <source>
        <dbReference type="Pfam" id="PF00361"/>
    </source>
</evidence>
<dbReference type="AlphaFoldDB" id="A0A212IQQ0"/>
<feature type="transmembrane region" description="Helical" evidence="6">
    <location>
        <begin position="6"/>
        <end position="23"/>
    </location>
</feature>
<feature type="transmembrane region" description="Helical" evidence="6">
    <location>
        <begin position="524"/>
        <end position="541"/>
    </location>
</feature>
<evidence type="ECO:0000256" key="6">
    <source>
        <dbReference type="HAMAP-Rule" id="MF_00445"/>
    </source>
</evidence>
<dbReference type="GO" id="GO:0015990">
    <property type="term" value="P:electron transport coupled proton transport"/>
    <property type="evidence" value="ECO:0007669"/>
    <property type="project" value="TreeGrafter"/>
</dbReference>
<dbReference type="Pfam" id="PF00361">
    <property type="entry name" value="Proton_antipo_M"/>
    <property type="match status" value="2"/>
</dbReference>
<dbReference type="NCBIfam" id="NF004439">
    <property type="entry name" value="PRK05777.1-1"/>
    <property type="match status" value="1"/>
</dbReference>
<dbReference type="NCBIfam" id="TIGR01770">
    <property type="entry name" value="NDH_I_N"/>
    <property type="match status" value="1"/>
</dbReference>
<feature type="transmembrane region" description="Helical" evidence="6">
    <location>
        <begin position="256"/>
        <end position="274"/>
    </location>
</feature>
<dbReference type="HAMAP" id="MF_00445">
    <property type="entry name" value="NDH1_NuoN_1"/>
    <property type="match status" value="1"/>
</dbReference>
<feature type="transmembrane region" description="Helical" evidence="6">
    <location>
        <begin position="657"/>
        <end position="678"/>
    </location>
</feature>
<comment type="caution">
    <text evidence="6">Lacks conserved residue(s) required for the propagation of feature annotation.</text>
</comment>
<feature type="transmembrane region" description="Helical" evidence="6">
    <location>
        <begin position="221"/>
        <end position="244"/>
    </location>
</feature>
<feature type="transmembrane region" description="Helical" evidence="6">
    <location>
        <begin position="77"/>
        <end position="103"/>
    </location>
</feature>
<feature type="transmembrane region" description="Helical" evidence="6">
    <location>
        <begin position="866"/>
        <end position="889"/>
    </location>
</feature>
<dbReference type="InterPro" id="IPR010227">
    <property type="entry name" value="NADH_Q_OxRdtase_chainM/4"/>
</dbReference>
<dbReference type="GO" id="GO:0048039">
    <property type="term" value="F:ubiquinone binding"/>
    <property type="evidence" value="ECO:0007669"/>
    <property type="project" value="TreeGrafter"/>
</dbReference>
<feature type="transmembrane region" description="Helical" evidence="6">
    <location>
        <begin position="452"/>
        <end position="473"/>
    </location>
</feature>
<feature type="transmembrane region" description="Helical" evidence="6">
    <location>
        <begin position="174"/>
        <end position="197"/>
    </location>
</feature>
<dbReference type="InterPro" id="IPR010096">
    <property type="entry name" value="NADH-Q_OxRdtase_suN/2"/>
</dbReference>